<dbReference type="Proteomes" id="UP000184148">
    <property type="component" value="Unassembled WGS sequence"/>
</dbReference>
<reference evidence="3" key="1">
    <citation type="submission" date="2016-11" db="EMBL/GenBank/DDBJ databases">
        <authorList>
            <person name="Varghese N."/>
            <person name="Submissions S."/>
        </authorList>
    </citation>
    <scope>NUCLEOTIDE SEQUENCE [LARGE SCALE GENOMIC DNA]</scope>
    <source>
        <strain evidence="3">DSM 12395</strain>
    </source>
</reference>
<dbReference type="EMBL" id="FQUY01000003">
    <property type="protein sequence ID" value="SHE57800.1"/>
    <property type="molecule type" value="Genomic_DNA"/>
</dbReference>
<gene>
    <name evidence="2" type="ORF">SAMN02745133_00697</name>
</gene>
<accession>A0A1M4UMK3</accession>
<dbReference type="RefSeq" id="WP_073235766.1">
    <property type="nucleotide sequence ID" value="NZ_FQUY01000003.1"/>
</dbReference>
<evidence type="ECO:0000313" key="3">
    <source>
        <dbReference type="Proteomes" id="UP000184148"/>
    </source>
</evidence>
<dbReference type="NCBIfam" id="TIGR00738">
    <property type="entry name" value="rrf2_super"/>
    <property type="match status" value="1"/>
</dbReference>
<name>A0A1M4UMK3_9FIRM</name>
<dbReference type="GO" id="GO:0003700">
    <property type="term" value="F:DNA-binding transcription factor activity"/>
    <property type="evidence" value="ECO:0007669"/>
    <property type="project" value="TreeGrafter"/>
</dbReference>
<dbReference type="Gene3D" id="1.10.10.10">
    <property type="entry name" value="Winged helix-like DNA-binding domain superfamily/Winged helix DNA-binding domain"/>
    <property type="match status" value="1"/>
</dbReference>
<keyword evidence="1" id="KW-0238">DNA-binding</keyword>
<dbReference type="FunFam" id="1.10.10.10:FF:000164">
    <property type="entry name" value="Transcriptional regulator, Rrf2 family"/>
    <property type="match status" value="1"/>
</dbReference>
<dbReference type="InterPro" id="IPR000944">
    <property type="entry name" value="Tscrpt_reg_Rrf2"/>
</dbReference>
<dbReference type="GO" id="GO:0003677">
    <property type="term" value="F:DNA binding"/>
    <property type="evidence" value="ECO:0007669"/>
    <property type="project" value="UniProtKB-KW"/>
</dbReference>
<dbReference type="Pfam" id="PF02082">
    <property type="entry name" value="Rrf2"/>
    <property type="match status" value="1"/>
</dbReference>
<sequence length="146" mass="16182">MRLSTKGHYGLKAMFDLAMHYGSEPIPLKVVAERQGISENYLEQLMAVLRKVGLVKSVRGAQGGYILAKPPSEIKVGDVVRALEGPIAPLECVSEHEPAACEKVDYCISRDIWARVRDSIAEVLDSITLEDMCRDAQKNQMHNSDL</sequence>
<dbReference type="GO" id="GO:0005829">
    <property type="term" value="C:cytosol"/>
    <property type="evidence" value="ECO:0007669"/>
    <property type="project" value="TreeGrafter"/>
</dbReference>
<keyword evidence="3" id="KW-1185">Reference proteome</keyword>
<dbReference type="STRING" id="1121429.SAMN02745133_00697"/>
<dbReference type="InterPro" id="IPR036388">
    <property type="entry name" value="WH-like_DNA-bd_sf"/>
</dbReference>
<dbReference type="PROSITE" id="PS51197">
    <property type="entry name" value="HTH_RRF2_2"/>
    <property type="match status" value="1"/>
</dbReference>
<dbReference type="AlphaFoldDB" id="A0A1M4UMK3"/>
<dbReference type="PANTHER" id="PTHR33221:SF5">
    <property type="entry name" value="HTH-TYPE TRANSCRIPTIONAL REGULATOR ISCR"/>
    <property type="match status" value="1"/>
</dbReference>
<dbReference type="PANTHER" id="PTHR33221">
    <property type="entry name" value="WINGED HELIX-TURN-HELIX TRANSCRIPTIONAL REGULATOR, RRF2 FAMILY"/>
    <property type="match status" value="1"/>
</dbReference>
<dbReference type="OrthoDB" id="9808360at2"/>
<dbReference type="PROSITE" id="PS01332">
    <property type="entry name" value="HTH_RRF2_1"/>
    <property type="match status" value="1"/>
</dbReference>
<protein>
    <submittedName>
        <fullName evidence="2">Transcriptional regulator, BadM/Rrf2 family</fullName>
    </submittedName>
</protein>
<dbReference type="SUPFAM" id="SSF46785">
    <property type="entry name" value="Winged helix' DNA-binding domain"/>
    <property type="match status" value="1"/>
</dbReference>
<organism evidence="2 3">
    <name type="scientific">Desulforamulus putei DSM 12395</name>
    <dbReference type="NCBI Taxonomy" id="1121429"/>
    <lineage>
        <taxon>Bacteria</taxon>
        <taxon>Bacillati</taxon>
        <taxon>Bacillota</taxon>
        <taxon>Clostridia</taxon>
        <taxon>Eubacteriales</taxon>
        <taxon>Peptococcaceae</taxon>
        <taxon>Desulforamulus</taxon>
    </lineage>
</organism>
<evidence type="ECO:0000313" key="2">
    <source>
        <dbReference type="EMBL" id="SHE57800.1"/>
    </source>
</evidence>
<dbReference type="InterPro" id="IPR030489">
    <property type="entry name" value="TR_Rrf2-type_CS"/>
</dbReference>
<dbReference type="InterPro" id="IPR036390">
    <property type="entry name" value="WH_DNA-bd_sf"/>
</dbReference>
<evidence type="ECO:0000256" key="1">
    <source>
        <dbReference type="ARBA" id="ARBA00023125"/>
    </source>
</evidence>
<proteinExistence type="predicted"/>